<evidence type="ECO:0000256" key="1">
    <source>
        <dbReference type="SAM" id="MobiDB-lite"/>
    </source>
</evidence>
<comment type="caution">
    <text evidence="2">The sequence shown here is derived from an EMBL/GenBank/DDBJ whole genome shotgun (WGS) entry which is preliminary data.</text>
</comment>
<keyword evidence="3" id="KW-1185">Reference proteome</keyword>
<reference evidence="2" key="1">
    <citation type="journal article" date="2022" name="bioRxiv">
        <title>Sequencing and chromosome-scale assembly of the giantPleurodeles waltlgenome.</title>
        <authorList>
            <person name="Brown T."/>
            <person name="Elewa A."/>
            <person name="Iarovenko S."/>
            <person name="Subramanian E."/>
            <person name="Araus A.J."/>
            <person name="Petzold A."/>
            <person name="Susuki M."/>
            <person name="Suzuki K.-i.T."/>
            <person name="Hayashi T."/>
            <person name="Toyoda A."/>
            <person name="Oliveira C."/>
            <person name="Osipova E."/>
            <person name="Leigh N.D."/>
            <person name="Simon A."/>
            <person name="Yun M.H."/>
        </authorList>
    </citation>
    <scope>NUCLEOTIDE SEQUENCE</scope>
    <source>
        <strain evidence="2">20211129_DDA</strain>
        <tissue evidence="2">Liver</tissue>
    </source>
</reference>
<sequence>MSRRSRRRGGAAPVTTDESLWRLSSGELMAAGPGVGPCDWADPFVAGPDLKPTEGPKRSRAESRSRAWRPLRAAPTLRHRWRRTL</sequence>
<feature type="region of interest" description="Disordered" evidence="1">
    <location>
        <begin position="46"/>
        <end position="67"/>
    </location>
</feature>
<name>A0AAV7KZJ5_PLEWA</name>
<dbReference type="Proteomes" id="UP001066276">
    <property type="component" value="Chromosome 12"/>
</dbReference>
<evidence type="ECO:0000313" key="2">
    <source>
        <dbReference type="EMBL" id="KAJ1083479.1"/>
    </source>
</evidence>
<organism evidence="2 3">
    <name type="scientific">Pleurodeles waltl</name>
    <name type="common">Iberian ribbed newt</name>
    <dbReference type="NCBI Taxonomy" id="8319"/>
    <lineage>
        <taxon>Eukaryota</taxon>
        <taxon>Metazoa</taxon>
        <taxon>Chordata</taxon>
        <taxon>Craniata</taxon>
        <taxon>Vertebrata</taxon>
        <taxon>Euteleostomi</taxon>
        <taxon>Amphibia</taxon>
        <taxon>Batrachia</taxon>
        <taxon>Caudata</taxon>
        <taxon>Salamandroidea</taxon>
        <taxon>Salamandridae</taxon>
        <taxon>Pleurodelinae</taxon>
        <taxon>Pleurodeles</taxon>
    </lineage>
</organism>
<evidence type="ECO:0000313" key="3">
    <source>
        <dbReference type="Proteomes" id="UP001066276"/>
    </source>
</evidence>
<accession>A0AAV7KZJ5</accession>
<gene>
    <name evidence="2" type="ORF">NDU88_003638</name>
</gene>
<proteinExistence type="predicted"/>
<dbReference type="EMBL" id="JANPWB010000016">
    <property type="protein sequence ID" value="KAJ1083479.1"/>
    <property type="molecule type" value="Genomic_DNA"/>
</dbReference>
<dbReference type="AlphaFoldDB" id="A0AAV7KZJ5"/>
<feature type="compositionally biased region" description="Basic and acidic residues" evidence="1">
    <location>
        <begin position="51"/>
        <end position="65"/>
    </location>
</feature>
<protein>
    <submittedName>
        <fullName evidence="2">Uncharacterized protein</fullName>
    </submittedName>
</protein>